<feature type="region of interest" description="Disordered" evidence="1">
    <location>
        <begin position="45"/>
        <end position="78"/>
    </location>
</feature>
<feature type="domain" description="BZIP" evidence="2">
    <location>
        <begin position="74"/>
        <end position="137"/>
    </location>
</feature>
<dbReference type="InterPro" id="IPR004827">
    <property type="entry name" value="bZIP"/>
</dbReference>
<dbReference type="Gene3D" id="1.20.5.170">
    <property type="match status" value="1"/>
</dbReference>
<evidence type="ECO:0000313" key="4">
    <source>
        <dbReference type="Proteomes" id="UP001232148"/>
    </source>
</evidence>
<dbReference type="Pfam" id="PF07716">
    <property type="entry name" value="bZIP_2"/>
    <property type="match status" value="1"/>
</dbReference>
<proteinExistence type="predicted"/>
<accession>A0AAD9HI34</accession>
<feature type="compositionally biased region" description="Basic and acidic residues" evidence="1">
    <location>
        <begin position="62"/>
        <end position="74"/>
    </location>
</feature>
<keyword evidence="4" id="KW-1185">Reference proteome</keyword>
<sequence length="204" mass="23074">MVLLQPRRGSLPWALKVRTRLTGVHQQRKLLRTRVTQLMGFGESFSPSSNSYDESPQSPCHNGRDLENDSSPRPDRKKTYRINNRAAAKRCREKTRQQELDLVALDRHVTEERMYLDAYVASLKDEVLSLRNTILQHSDCDCEAIRRYISTAAGDLSLGINPTARSSMVRGGETQPGCSGGHGHRRRFPPLSEINTPAEHTMYA</sequence>
<evidence type="ECO:0000256" key="1">
    <source>
        <dbReference type="SAM" id="MobiDB-lite"/>
    </source>
</evidence>
<name>A0AAD9HI34_9PEZI</name>
<dbReference type="Proteomes" id="UP001232148">
    <property type="component" value="Unassembled WGS sequence"/>
</dbReference>
<dbReference type="CDD" id="cd14687">
    <property type="entry name" value="bZIP_ATF2"/>
    <property type="match status" value="1"/>
</dbReference>
<gene>
    <name evidence="3" type="ORF">LX32DRAFT_352106</name>
</gene>
<dbReference type="InterPro" id="IPR046347">
    <property type="entry name" value="bZIP_sf"/>
</dbReference>
<dbReference type="AlphaFoldDB" id="A0AAD9HI34"/>
<organism evidence="3 4">
    <name type="scientific">Colletotrichum zoysiae</name>
    <dbReference type="NCBI Taxonomy" id="1216348"/>
    <lineage>
        <taxon>Eukaryota</taxon>
        <taxon>Fungi</taxon>
        <taxon>Dikarya</taxon>
        <taxon>Ascomycota</taxon>
        <taxon>Pezizomycotina</taxon>
        <taxon>Sordariomycetes</taxon>
        <taxon>Hypocreomycetidae</taxon>
        <taxon>Glomerellales</taxon>
        <taxon>Glomerellaceae</taxon>
        <taxon>Colletotrichum</taxon>
        <taxon>Colletotrichum graminicola species complex</taxon>
    </lineage>
</organism>
<feature type="region of interest" description="Disordered" evidence="1">
    <location>
        <begin position="166"/>
        <end position="204"/>
    </location>
</feature>
<dbReference type="GO" id="GO:0003700">
    <property type="term" value="F:DNA-binding transcription factor activity"/>
    <property type="evidence" value="ECO:0007669"/>
    <property type="project" value="InterPro"/>
</dbReference>
<reference evidence="3" key="1">
    <citation type="submission" date="2021-06" db="EMBL/GenBank/DDBJ databases">
        <title>Comparative genomics, transcriptomics and evolutionary studies reveal genomic signatures of adaptation to plant cell wall in hemibiotrophic fungi.</title>
        <authorList>
            <consortium name="DOE Joint Genome Institute"/>
            <person name="Baroncelli R."/>
            <person name="Diaz J.F."/>
            <person name="Benocci T."/>
            <person name="Peng M."/>
            <person name="Battaglia E."/>
            <person name="Haridas S."/>
            <person name="Andreopoulos W."/>
            <person name="Labutti K."/>
            <person name="Pangilinan J."/>
            <person name="Floch G.L."/>
            <person name="Makela M.R."/>
            <person name="Henrissat B."/>
            <person name="Grigoriev I.V."/>
            <person name="Crouch J.A."/>
            <person name="De Vries R.P."/>
            <person name="Sukno S.A."/>
            <person name="Thon M.R."/>
        </authorList>
    </citation>
    <scope>NUCLEOTIDE SEQUENCE</scope>
    <source>
        <strain evidence="3">MAFF235873</strain>
    </source>
</reference>
<dbReference type="EMBL" id="MU842862">
    <property type="protein sequence ID" value="KAK2029551.1"/>
    <property type="molecule type" value="Genomic_DNA"/>
</dbReference>
<protein>
    <recommendedName>
        <fullName evidence="2">BZIP domain-containing protein</fullName>
    </recommendedName>
</protein>
<evidence type="ECO:0000259" key="2">
    <source>
        <dbReference type="PROSITE" id="PS50217"/>
    </source>
</evidence>
<evidence type="ECO:0000313" key="3">
    <source>
        <dbReference type="EMBL" id="KAK2029551.1"/>
    </source>
</evidence>
<feature type="compositionally biased region" description="Polar residues" evidence="1">
    <location>
        <begin position="45"/>
        <end position="60"/>
    </location>
</feature>
<dbReference type="PROSITE" id="PS50217">
    <property type="entry name" value="BZIP"/>
    <property type="match status" value="1"/>
</dbReference>
<dbReference type="SUPFAM" id="SSF57959">
    <property type="entry name" value="Leucine zipper domain"/>
    <property type="match status" value="1"/>
</dbReference>
<comment type="caution">
    <text evidence="3">The sequence shown here is derived from an EMBL/GenBank/DDBJ whole genome shotgun (WGS) entry which is preliminary data.</text>
</comment>